<dbReference type="eggNOG" id="ENOG5031577">
    <property type="taxonomic scope" value="Bacteria"/>
</dbReference>
<evidence type="ECO:0000313" key="2">
    <source>
        <dbReference type="EMBL" id="SHJ32921.1"/>
    </source>
</evidence>
<name>A0A1M6IEP5_9BACE</name>
<evidence type="ECO:0000313" key="3">
    <source>
        <dbReference type="Proteomes" id="UP000184192"/>
    </source>
</evidence>
<accession>A0A1M6IEP5</accession>
<proteinExistence type="predicted"/>
<feature type="chain" id="PRO_5012048081" description="DUF4369 domain-containing protein" evidence="1">
    <location>
        <begin position="21"/>
        <end position="328"/>
    </location>
</feature>
<protein>
    <recommendedName>
        <fullName evidence="4">DUF4369 domain-containing protein</fullName>
    </recommendedName>
</protein>
<gene>
    <name evidence="2" type="ORF">SAMN05444350_12281</name>
</gene>
<organism evidence="2 3">
    <name type="scientific">Bacteroides stercorirosoris</name>
    <dbReference type="NCBI Taxonomy" id="871324"/>
    <lineage>
        <taxon>Bacteria</taxon>
        <taxon>Pseudomonadati</taxon>
        <taxon>Bacteroidota</taxon>
        <taxon>Bacteroidia</taxon>
        <taxon>Bacteroidales</taxon>
        <taxon>Bacteroidaceae</taxon>
        <taxon>Bacteroides</taxon>
    </lineage>
</organism>
<keyword evidence="3" id="KW-1185">Reference proteome</keyword>
<dbReference type="Gene3D" id="3.40.30.10">
    <property type="entry name" value="Glutaredoxin"/>
    <property type="match status" value="1"/>
</dbReference>
<dbReference type="RefSeq" id="WP_073314271.1">
    <property type="nucleotide sequence ID" value="NZ_FQZN01000022.1"/>
</dbReference>
<keyword evidence="1" id="KW-0732">Signal</keyword>
<evidence type="ECO:0000256" key="1">
    <source>
        <dbReference type="SAM" id="SignalP"/>
    </source>
</evidence>
<dbReference type="PROSITE" id="PS51257">
    <property type="entry name" value="PROKAR_LIPOPROTEIN"/>
    <property type="match status" value="1"/>
</dbReference>
<evidence type="ECO:0008006" key="4">
    <source>
        <dbReference type="Google" id="ProtNLM"/>
    </source>
</evidence>
<dbReference type="EMBL" id="FQZN01000022">
    <property type="protein sequence ID" value="SHJ32921.1"/>
    <property type="molecule type" value="Genomic_DNA"/>
</dbReference>
<dbReference type="GeneID" id="92713471"/>
<feature type="signal peptide" evidence="1">
    <location>
        <begin position="1"/>
        <end position="20"/>
    </location>
</feature>
<sequence>MKINCWIFLSMLLGMVSCQSQDRTFTVHCIGLDAHEGDTLYLWRYGADRMTGDRDYGKGPLDSAIIRNGQAIFSGKEDTLHLYGIEHRHSMNFFYPERGELTLTNVTPPEMPVPDKSTNPRSLNVRLWKLWHEELFPREETRKFVFENAGNAMGWMVFDRWAEIYPDELEKLYQNSNPQMRDSTSVLIGLKRLLDGTRSMMSGDDFIDFRQVDYAEKDSVQFSDIAGKGQPVCLLFWLNDGIDGVRAELDDLRNQYPDARIVVATYRFQDPKSRAFVGELEDKYQATVLDDSRRFEKSARWKYRIYGSFNYEYMFDGQGKLIKMKPVL</sequence>
<reference evidence="3" key="1">
    <citation type="submission" date="2016-11" db="EMBL/GenBank/DDBJ databases">
        <authorList>
            <person name="Varghese N."/>
            <person name="Submissions S."/>
        </authorList>
    </citation>
    <scope>NUCLEOTIDE SEQUENCE [LARGE SCALE GENOMIC DNA]</scope>
    <source>
        <strain evidence="3">DSM 26884</strain>
    </source>
</reference>
<dbReference type="Proteomes" id="UP000184192">
    <property type="component" value="Unassembled WGS sequence"/>
</dbReference>
<dbReference type="AlphaFoldDB" id="A0A1M6IEP5"/>